<evidence type="ECO:0000313" key="6">
    <source>
        <dbReference type="Proteomes" id="UP000535491"/>
    </source>
</evidence>
<dbReference type="Gene3D" id="2.30.110.10">
    <property type="entry name" value="Electron Transport, Fmn-binding Protein, Chain A"/>
    <property type="match status" value="1"/>
</dbReference>
<dbReference type="Pfam" id="PF01613">
    <property type="entry name" value="Flavin_Reduct"/>
    <property type="match status" value="1"/>
</dbReference>
<dbReference type="InterPro" id="IPR012349">
    <property type="entry name" value="Split_barrel_FMN-bd"/>
</dbReference>
<proteinExistence type="inferred from homology"/>
<dbReference type="AlphaFoldDB" id="A0A7W2AAU7"/>
<keyword evidence="6" id="KW-1185">Reference proteome</keyword>
<evidence type="ECO:0000256" key="2">
    <source>
        <dbReference type="ARBA" id="ARBA00022630"/>
    </source>
</evidence>
<organism evidence="5 6">
    <name type="scientific">Paenactinomyces guangxiensis</name>
    <dbReference type="NCBI Taxonomy" id="1490290"/>
    <lineage>
        <taxon>Bacteria</taxon>
        <taxon>Bacillati</taxon>
        <taxon>Bacillota</taxon>
        <taxon>Bacilli</taxon>
        <taxon>Bacillales</taxon>
        <taxon>Thermoactinomycetaceae</taxon>
        <taxon>Paenactinomyces</taxon>
    </lineage>
</organism>
<evidence type="ECO:0000256" key="3">
    <source>
        <dbReference type="ARBA" id="ARBA00038054"/>
    </source>
</evidence>
<comment type="caution">
    <text evidence="5">The sequence shown here is derived from an EMBL/GenBank/DDBJ whole genome shotgun (WGS) entry which is preliminary data.</text>
</comment>
<dbReference type="GO" id="GO:0010181">
    <property type="term" value="F:FMN binding"/>
    <property type="evidence" value="ECO:0007669"/>
    <property type="project" value="InterPro"/>
</dbReference>
<accession>A0A7W2AAU7</accession>
<dbReference type="PANTHER" id="PTHR43567:SF1">
    <property type="entry name" value="FLAVOREDOXIN"/>
    <property type="match status" value="1"/>
</dbReference>
<feature type="domain" description="Flavin reductase like" evidence="4">
    <location>
        <begin position="27"/>
        <end position="201"/>
    </location>
</feature>
<name>A0A7W2AAU7_9BACL</name>
<sequence>MERVSSLMKQEAARFPDQIIRPKILYYGTPVVLLNTLNEDETTNISPISSSWALGDSIVLGLSVEGKGFENIKRHGECVINIPHPPLWEKVEKLACYTGKYPVPEFKKEMGFKFEKDKFRASGLTPLLSDAVQPSRIMECPIQIEANVQNIRVPEHSPYFAIVETKVIHVHAHSEIVIGDHYIDPGVWSPLIYNFRHYFGLGKELGKTFRAET</sequence>
<reference evidence="5 6" key="1">
    <citation type="submission" date="2020-07" db="EMBL/GenBank/DDBJ databases">
        <authorList>
            <person name="Feng H."/>
        </authorList>
    </citation>
    <scope>NUCLEOTIDE SEQUENCE [LARGE SCALE GENOMIC DNA]</scope>
    <source>
        <strain evidence="6">s-10</strain>
    </source>
</reference>
<dbReference type="PANTHER" id="PTHR43567">
    <property type="entry name" value="FLAVOREDOXIN-RELATED-RELATED"/>
    <property type="match status" value="1"/>
</dbReference>
<keyword evidence="2" id="KW-0285">Flavoprotein</keyword>
<gene>
    <name evidence="5" type="ORF">H1191_20130</name>
</gene>
<evidence type="ECO:0000256" key="1">
    <source>
        <dbReference type="ARBA" id="ARBA00001917"/>
    </source>
</evidence>
<dbReference type="Proteomes" id="UP000535491">
    <property type="component" value="Unassembled WGS sequence"/>
</dbReference>
<dbReference type="InterPro" id="IPR002563">
    <property type="entry name" value="Flavin_Rdtase-like_dom"/>
</dbReference>
<dbReference type="InterPro" id="IPR052174">
    <property type="entry name" value="Flavoredoxin"/>
</dbReference>
<dbReference type="GO" id="GO:0016646">
    <property type="term" value="F:oxidoreductase activity, acting on the CH-NH group of donors, NAD or NADP as acceptor"/>
    <property type="evidence" value="ECO:0007669"/>
    <property type="project" value="UniProtKB-ARBA"/>
</dbReference>
<comment type="similarity">
    <text evidence="3">Belongs to the flavoredoxin family.</text>
</comment>
<protein>
    <submittedName>
        <fullName evidence="5">Flavin reductase family protein</fullName>
    </submittedName>
</protein>
<evidence type="ECO:0000259" key="4">
    <source>
        <dbReference type="Pfam" id="PF01613"/>
    </source>
</evidence>
<comment type="cofactor">
    <cofactor evidence="1">
        <name>FMN</name>
        <dbReference type="ChEBI" id="CHEBI:58210"/>
    </cofactor>
</comment>
<dbReference type="EMBL" id="JACEIQ010000050">
    <property type="protein sequence ID" value="MBA4496564.1"/>
    <property type="molecule type" value="Genomic_DNA"/>
</dbReference>
<dbReference type="SUPFAM" id="SSF50475">
    <property type="entry name" value="FMN-binding split barrel"/>
    <property type="match status" value="1"/>
</dbReference>
<evidence type="ECO:0000313" key="5">
    <source>
        <dbReference type="EMBL" id="MBA4496564.1"/>
    </source>
</evidence>